<sequence length="203" mass="22678">MDVILKRVDDRDSAITYLNASEGYWKTFGDGDNNEYYGTTTLSLSVAVYGTFEKLGEDLAPAITTYSIDGRPPVMFQALNTSTTLHRQLFYQSPNLEEGNHYLIIKNVIGGDRVWLDYFDVGIPTLPFLAHLQSSSTPAFQTPASCPDGLQTMQEDKRLSDFKIFAVVTSILGSFLFLSLAFNVITLKVMKSHKYKVSIHLEG</sequence>
<evidence type="ECO:0000256" key="1">
    <source>
        <dbReference type="SAM" id="Phobius"/>
    </source>
</evidence>
<dbReference type="AlphaFoldDB" id="A0A9W8K406"/>
<gene>
    <name evidence="2" type="ORF">NLJ89_g7638</name>
</gene>
<dbReference type="Proteomes" id="UP001148786">
    <property type="component" value="Unassembled WGS sequence"/>
</dbReference>
<accession>A0A9W8K406</accession>
<evidence type="ECO:0000313" key="2">
    <source>
        <dbReference type="EMBL" id="KAJ3505012.1"/>
    </source>
</evidence>
<keyword evidence="1" id="KW-0812">Transmembrane</keyword>
<keyword evidence="3" id="KW-1185">Reference proteome</keyword>
<feature type="transmembrane region" description="Helical" evidence="1">
    <location>
        <begin position="164"/>
        <end position="186"/>
    </location>
</feature>
<keyword evidence="1" id="KW-0472">Membrane</keyword>
<organism evidence="2 3">
    <name type="scientific">Agrocybe chaxingu</name>
    <dbReference type="NCBI Taxonomy" id="84603"/>
    <lineage>
        <taxon>Eukaryota</taxon>
        <taxon>Fungi</taxon>
        <taxon>Dikarya</taxon>
        <taxon>Basidiomycota</taxon>
        <taxon>Agaricomycotina</taxon>
        <taxon>Agaricomycetes</taxon>
        <taxon>Agaricomycetidae</taxon>
        <taxon>Agaricales</taxon>
        <taxon>Agaricineae</taxon>
        <taxon>Strophariaceae</taxon>
        <taxon>Agrocybe</taxon>
    </lineage>
</organism>
<dbReference type="EMBL" id="JANKHO010000934">
    <property type="protein sequence ID" value="KAJ3505012.1"/>
    <property type="molecule type" value="Genomic_DNA"/>
</dbReference>
<proteinExistence type="predicted"/>
<keyword evidence="1" id="KW-1133">Transmembrane helix</keyword>
<comment type="caution">
    <text evidence="2">The sequence shown here is derived from an EMBL/GenBank/DDBJ whole genome shotgun (WGS) entry which is preliminary data.</text>
</comment>
<protein>
    <submittedName>
        <fullName evidence="2">Uncharacterized protein</fullName>
    </submittedName>
</protein>
<reference evidence="2" key="1">
    <citation type="submission" date="2022-07" db="EMBL/GenBank/DDBJ databases">
        <title>Genome Sequence of Agrocybe chaxingu.</title>
        <authorList>
            <person name="Buettner E."/>
        </authorList>
    </citation>
    <scope>NUCLEOTIDE SEQUENCE</scope>
    <source>
        <strain evidence="2">MP-N11</strain>
    </source>
</reference>
<dbReference type="OrthoDB" id="3265734at2759"/>
<name>A0A9W8K406_9AGAR</name>
<evidence type="ECO:0000313" key="3">
    <source>
        <dbReference type="Proteomes" id="UP001148786"/>
    </source>
</evidence>